<dbReference type="GO" id="GO:0110155">
    <property type="term" value="P:NAD-cap decapping"/>
    <property type="evidence" value="ECO:0007669"/>
    <property type="project" value="TreeGrafter"/>
</dbReference>
<dbReference type="InterPro" id="IPR039039">
    <property type="entry name" value="RAI1-like_fam"/>
</dbReference>
<reference evidence="11" key="1">
    <citation type="submission" date="2016-03" db="EMBL/GenBank/DDBJ databases">
        <authorList>
            <person name="Devillers Hugo."/>
        </authorList>
    </citation>
    <scope>NUCLEOTIDE SEQUENCE [LARGE SCALE GENOMIC DNA]</scope>
</reference>
<feature type="domain" description="RAI1-like" evidence="9">
    <location>
        <begin position="111"/>
        <end position="387"/>
    </location>
</feature>
<keyword evidence="7" id="KW-0694">RNA-binding</keyword>
<protein>
    <recommendedName>
        <fullName evidence="7">Decapping nuclease</fullName>
        <ecNumber evidence="7">3.6.1.-</ecNumber>
    </recommendedName>
</protein>
<dbReference type="GO" id="GO:0003723">
    <property type="term" value="F:RNA binding"/>
    <property type="evidence" value="ECO:0007669"/>
    <property type="project" value="UniProtKB-KW"/>
</dbReference>
<dbReference type="InterPro" id="IPR013961">
    <property type="entry name" value="RAI1"/>
</dbReference>
<dbReference type="GO" id="GO:0005829">
    <property type="term" value="C:cytosol"/>
    <property type="evidence" value="ECO:0007669"/>
    <property type="project" value="TreeGrafter"/>
</dbReference>
<dbReference type="GO" id="GO:0046872">
    <property type="term" value="F:metal ion binding"/>
    <property type="evidence" value="ECO:0007669"/>
    <property type="project" value="UniProtKB-KW"/>
</dbReference>
<keyword evidence="7" id="KW-0479">Metal-binding</keyword>
<accession>A0A1G4KN78</accession>
<evidence type="ECO:0000256" key="6">
    <source>
        <dbReference type="ARBA" id="ARBA00048124"/>
    </source>
</evidence>
<evidence type="ECO:0000256" key="8">
    <source>
        <dbReference type="SAM" id="MobiDB-lite"/>
    </source>
</evidence>
<comment type="cofactor">
    <cofactor evidence="1 7">
        <name>a divalent metal cation</name>
        <dbReference type="ChEBI" id="CHEBI:60240"/>
    </cofactor>
</comment>
<dbReference type="PANTHER" id="PTHR12395:SF9">
    <property type="entry name" value="DECAPPING AND EXORIBONUCLEASE PROTEIN"/>
    <property type="match status" value="1"/>
</dbReference>
<dbReference type="Proteomes" id="UP000189911">
    <property type="component" value="Chromosome H"/>
</dbReference>
<comment type="similarity">
    <text evidence="2 7">Belongs to the DXO/Dom3Z family.</text>
</comment>
<keyword evidence="7" id="KW-0378">Hydrolase</keyword>
<sequence length="643" mass="72665">MSQRSTLVSFRFIPTTMVNLKFNPKVDSLHTFPKVEATFRFIESQNEPHSQQPPIRCSGTGSIAIYNNLHETFSDYQAQAHQNSLPLLDTPDESENFSKLQLGPIPSNPRLLRLNSALSQLNRLQSTTDVLTNRGDLNDIAMSFFPHFLNNYEKIHHVAYIKHGRLFFWHDCVRDETFNSSRSRNNWYSGYKFEAVCAHQWPDDGTKWCPLPKLSNTESPVLSLLHLPLRKGLQAMILAEYDVALPKVKGLAKYVELKCFQPPIGNINAIQWQALSNAEVLEALINKKSFMKFFKTCLQCKLAGCENVVYGIRNSAVSLVGVRQFNIMEIESRLQTLEKTFYHRYYLKALQNISDFMSTLFKKCEEGEFYMVTKNSPRAPLRVQKIKNEDLLFKVPFTAEFESLLKRTEAERRQFRALAGDKQDASVDKKDASVDKKDASVDKQDASVDKQDAFTFDVQKTKPKSRKGKTREALKTEKTGCKTQKTSAYTQKARSKDQKTSANTQEVHSKDQMTSANTQEVHSKDQMTSANTQEVHSKDQMTSANTQKAHPEDQKTSANTQKVHSKDQKTSANTQEAHSKDQMTSANTQKAHPKDQKTSANTQKGHPKGQKATANTQKAPPPCDKLSEAFAEVRIGDSGSSTG</sequence>
<dbReference type="EMBL" id="LT598447">
    <property type="protein sequence ID" value="SCV06004.1"/>
    <property type="molecule type" value="Genomic_DNA"/>
</dbReference>
<dbReference type="GO" id="GO:0005634">
    <property type="term" value="C:nucleus"/>
    <property type="evidence" value="ECO:0007669"/>
    <property type="project" value="UniProtKB-SubCell"/>
</dbReference>
<dbReference type="GO" id="GO:0000956">
    <property type="term" value="P:nuclear-transcribed mRNA catabolic process"/>
    <property type="evidence" value="ECO:0007669"/>
    <property type="project" value="TreeGrafter"/>
</dbReference>
<gene>
    <name evidence="10" type="ORF">LANO_0H19988G</name>
</gene>
<keyword evidence="7" id="KW-0547">Nucleotide-binding</keyword>
<dbReference type="AlphaFoldDB" id="A0A1G4KN78"/>
<feature type="region of interest" description="Disordered" evidence="8">
    <location>
        <begin position="417"/>
        <end position="643"/>
    </location>
</feature>
<keyword evidence="11" id="KW-1185">Reference proteome</keyword>
<comment type="catalytic activity">
    <reaction evidence="5">
        <text>a 5'-end triphospho-ribonucleoside in mRNA + H2O = a 5'-end phospho-ribonucleoside in mRNA + diphosphate + H(+)</text>
        <dbReference type="Rhea" id="RHEA:78683"/>
        <dbReference type="Rhea" id="RHEA-COMP:15692"/>
        <dbReference type="Rhea" id="RHEA-COMP:17164"/>
        <dbReference type="ChEBI" id="CHEBI:15377"/>
        <dbReference type="ChEBI" id="CHEBI:15378"/>
        <dbReference type="ChEBI" id="CHEBI:33019"/>
        <dbReference type="ChEBI" id="CHEBI:138282"/>
        <dbReference type="ChEBI" id="CHEBI:167618"/>
    </reaction>
    <physiologicalReaction direction="left-to-right" evidence="5">
        <dbReference type="Rhea" id="RHEA:78684"/>
    </physiologicalReaction>
</comment>
<dbReference type="PANTHER" id="PTHR12395">
    <property type="entry name" value="DOM-3 RELATED"/>
    <property type="match status" value="1"/>
</dbReference>
<evidence type="ECO:0000313" key="11">
    <source>
        <dbReference type="Proteomes" id="UP000189911"/>
    </source>
</evidence>
<feature type="compositionally biased region" description="Basic and acidic residues" evidence="8">
    <location>
        <begin position="470"/>
        <end position="480"/>
    </location>
</feature>
<evidence type="ECO:0000256" key="7">
    <source>
        <dbReference type="RuleBase" id="RU367113"/>
    </source>
</evidence>
<dbReference type="Pfam" id="PF08652">
    <property type="entry name" value="RAI1"/>
    <property type="match status" value="1"/>
</dbReference>
<comment type="subcellular location">
    <subcellularLocation>
        <location evidence="7">Nucleus</location>
    </subcellularLocation>
</comment>
<feature type="compositionally biased region" description="Basic and acidic residues" evidence="8">
    <location>
        <begin position="417"/>
        <end position="452"/>
    </location>
</feature>
<dbReference type="OrthoDB" id="4036366at2759"/>
<keyword evidence="3 7" id="KW-0540">Nuclease</keyword>
<comment type="catalytic activity">
    <reaction evidence="4">
        <text>a 5'-end (N(7)-methyl 5'-triphosphoguanosine)-ribonucleoside-ribonucleotide in mRNA + H2O = a (N(7)-methyl 5'-triphosphoguanosine)-nucleoside + a 5'-end phospho-ribonucleoside in mRNA + H(+)</text>
        <dbReference type="Rhea" id="RHEA:66928"/>
        <dbReference type="Rhea" id="RHEA-COMP:15692"/>
        <dbReference type="Rhea" id="RHEA-COMP:17313"/>
        <dbReference type="ChEBI" id="CHEBI:15377"/>
        <dbReference type="ChEBI" id="CHEBI:15378"/>
        <dbReference type="ChEBI" id="CHEBI:138282"/>
        <dbReference type="ChEBI" id="CHEBI:172876"/>
        <dbReference type="ChEBI" id="CHEBI:172877"/>
    </reaction>
    <physiologicalReaction direction="left-to-right" evidence="4">
        <dbReference type="Rhea" id="RHEA:66929"/>
    </physiologicalReaction>
</comment>
<dbReference type="GO" id="GO:0034353">
    <property type="term" value="F:mRNA 5'-diphosphatase activity"/>
    <property type="evidence" value="ECO:0007669"/>
    <property type="project" value="TreeGrafter"/>
</dbReference>
<feature type="compositionally biased region" description="Polar residues" evidence="8">
    <location>
        <begin position="500"/>
        <end position="548"/>
    </location>
</feature>
<dbReference type="EC" id="3.6.1.-" evidence="7"/>
<evidence type="ECO:0000256" key="2">
    <source>
        <dbReference type="ARBA" id="ARBA00006562"/>
    </source>
</evidence>
<evidence type="ECO:0000256" key="3">
    <source>
        <dbReference type="ARBA" id="ARBA00022722"/>
    </source>
</evidence>
<organism evidence="10 11">
    <name type="scientific">Lachancea nothofagi CBS 11611</name>
    <dbReference type="NCBI Taxonomy" id="1266666"/>
    <lineage>
        <taxon>Eukaryota</taxon>
        <taxon>Fungi</taxon>
        <taxon>Dikarya</taxon>
        <taxon>Ascomycota</taxon>
        <taxon>Saccharomycotina</taxon>
        <taxon>Saccharomycetes</taxon>
        <taxon>Saccharomycetales</taxon>
        <taxon>Saccharomycetaceae</taxon>
        <taxon>Lachancea</taxon>
    </lineage>
</organism>
<comment type="function">
    <text evidence="7">Decapping enzyme for NAD-capped RNAs: specifically hydrolyzes the nicotinamide adenine dinucleotide (NAD) cap from a subset of RNAs by removing the entire NAD moiety from the 5'-end of an NAD-capped RNA.</text>
</comment>
<evidence type="ECO:0000313" key="10">
    <source>
        <dbReference type="EMBL" id="SCV06004.1"/>
    </source>
</evidence>
<feature type="compositionally biased region" description="Polar residues" evidence="8">
    <location>
        <begin position="481"/>
        <end position="492"/>
    </location>
</feature>
<comment type="catalytic activity">
    <reaction evidence="6">
        <text>a 5'-end NAD(+)-phospho-ribonucleoside in mRNA + H2O = a 5'-end phospho-ribonucleoside in mRNA + NAD(+) + H(+)</text>
        <dbReference type="Rhea" id="RHEA:60880"/>
        <dbReference type="Rhea" id="RHEA-COMP:15692"/>
        <dbReference type="Rhea" id="RHEA-COMP:15698"/>
        <dbReference type="ChEBI" id="CHEBI:15377"/>
        <dbReference type="ChEBI" id="CHEBI:15378"/>
        <dbReference type="ChEBI" id="CHEBI:57540"/>
        <dbReference type="ChEBI" id="CHEBI:138282"/>
        <dbReference type="ChEBI" id="CHEBI:144029"/>
    </reaction>
    <physiologicalReaction direction="left-to-right" evidence="6">
        <dbReference type="Rhea" id="RHEA:60881"/>
    </physiologicalReaction>
</comment>
<evidence type="ECO:0000259" key="9">
    <source>
        <dbReference type="Pfam" id="PF08652"/>
    </source>
</evidence>
<name>A0A1G4KN78_9SACH</name>
<proteinExistence type="inferred from homology"/>
<keyword evidence="7" id="KW-0539">Nucleus</keyword>
<evidence type="ECO:0000256" key="4">
    <source>
        <dbReference type="ARBA" id="ARBA00044676"/>
    </source>
</evidence>
<evidence type="ECO:0000256" key="5">
    <source>
        <dbReference type="ARBA" id="ARBA00044692"/>
    </source>
</evidence>
<dbReference type="GO" id="GO:0004518">
    <property type="term" value="F:nuclease activity"/>
    <property type="evidence" value="ECO:0007669"/>
    <property type="project" value="UniProtKB-KW"/>
</dbReference>
<feature type="compositionally biased region" description="Polar residues" evidence="8">
    <location>
        <begin position="570"/>
        <end position="590"/>
    </location>
</feature>
<evidence type="ECO:0000256" key="1">
    <source>
        <dbReference type="ARBA" id="ARBA00001968"/>
    </source>
</evidence>
<dbReference type="GO" id="GO:0000166">
    <property type="term" value="F:nucleotide binding"/>
    <property type="evidence" value="ECO:0007669"/>
    <property type="project" value="UniProtKB-KW"/>
</dbReference>